<dbReference type="GeneID" id="111107321"/>
<feature type="domain" description="C-type lectin" evidence="10">
    <location>
        <begin position="82"/>
        <end position="173"/>
    </location>
</feature>
<evidence type="ECO:0000313" key="15">
    <source>
        <dbReference type="RefSeq" id="XP_022298171.1"/>
    </source>
</evidence>
<feature type="compositionally biased region" description="Basic residues" evidence="7">
    <location>
        <begin position="751"/>
        <end position="760"/>
    </location>
</feature>
<evidence type="ECO:0000256" key="3">
    <source>
        <dbReference type="ARBA" id="ARBA00022989"/>
    </source>
</evidence>
<feature type="region of interest" description="Disordered" evidence="7">
    <location>
        <begin position="847"/>
        <end position="1086"/>
    </location>
</feature>
<feature type="region of interest" description="Disordered" evidence="7">
    <location>
        <begin position="456"/>
        <end position="695"/>
    </location>
</feature>
<feature type="region of interest" description="Disordered" evidence="7">
    <location>
        <begin position="1191"/>
        <end position="1733"/>
    </location>
</feature>
<dbReference type="Gene3D" id="3.10.100.10">
    <property type="entry name" value="Mannose-Binding Protein A, subunit A"/>
    <property type="match status" value="1"/>
</dbReference>
<feature type="compositionally biased region" description="Basic and acidic residues" evidence="7">
    <location>
        <begin position="655"/>
        <end position="678"/>
    </location>
</feature>
<comment type="subcellular location">
    <subcellularLocation>
        <location evidence="1">Membrane</location>
        <topology evidence="1">Multi-pass membrane protein</topology>
    </subcellularLocation>
</comment>
<dbReference type="InterPro" id="IPR000203">
    <property type="entry name" value="GPS"/>
</dbReference>
<dbReference type="PROSITE" id="PS50221">
    <property type="entry name" value="GAIN_B"/>
    <property type="match status" value="1"/>
</dbReference>
<feature type="compositionally biased region" description="Polar residues" evidence="7">
    <location>
        <begin position="1662"/>
        <end position="1685"/>
    </location>
</feature>
<feature type="compositionally biased region" description="Polar residues" evidence="7">
    <location>
        <begin position="1317"/>
        <end position="1328"/>
    </location>
</feature>
<feature type="compositionally biased region" description="Low complexity" evidence="7">
    <location>
        <begin position="1693"/>
        <end position="1702"/>
    </location>
</feature>
<evidence type="ECO:0000256" key="6">
    <source>
        <dbReference type="SAM" id="Coils"/>
    </source>
</evidence>
<feature type="transmembrane region" description="Helical" evidence="8">
    <location>
        <begin position="2960"/>
        <end position="2983"/>
    </location>
</feature>
<proteinExistence type="predicted"/>
<dbReference type="RefSeq" id="XP_022298170.1">
    <property type="nucleotide sequence ID" value="XM_022442462.1"/>
</dbReference>
<feature type="transmembrane region" description="Helical" evidence="8">
    <location>
        <begin position="2902"/>
        <end position="2925"/>
    </location>
</feature>
<feature type="compositionally biased region" description="Basic and acidic residues" evidence="7">
    <location>
        <begin position="1536"/>
        <end position="1551"/>
    </location>
</feature>
<gene>
    <name evidence="14 15" type="primary">LOC111107321</name>
</gene>
<feature type="compositionally biased region" description="Basic and acidic residues" evidence="7">
    <location>
        <begin position="782"/>
        <end position="803"/>
    </location>
</feature>
<keyword evidence="5" id="KW-1015">Disulfide bond</keyword>
<feature type="region of interest" description="Disordered" evidence="7">
    <location>
        <begin position="1753"/>
        <end position="1844"/>
    </location>
</feature>
<feature type="compositionally biased region" description="Basic and acidic residues" evidence="7">
    <location>
        <begin position="1624"/>
        <end position="1633"/>
    </location>
</feature>
<evidence type="ECO:0000313" key="13">
    <source>
        <dbReference type="Proteomes" id="UP000694844"/>
    </source>
</evidence>
<dbReference type="InterPro" id="IPR000832">
    <property type="entry name" value="GPCR_2_secretin-like"/>
</dbReference>
<feature type="compositionally biased region" description="Basic and acidic residues" evidence="7">
    <location>
        <begin position="761"/>
        <end position="770"/>
    </location>
</feature>
<feature type="coiled-coil region" evidence="6">
    <location>
        <begin position="2589"/>
        <end position="2619"/>
    </location>
</feature>
<dbReference type="Gene3D" id="1.20.1070.10">
    <property type="entry name" value="Rhodopsin 7-helix transmembrane proteins"/>
    <property type="match status" value="1"/>
</dbReference>
<feature type="compositionally biased region" description="Basic and acidic residues" evidence="7">
    <location>
        <begin position="869"/>
        <end position="885"/>
    </location>
</feature>
<keyword evidence="13" id="KW-1185">Reference proteome</keyword>
<dbReference type="GO" id="GO:0007166">
    <property type="term" value="P:cell surface receptor signaling pathway"/>
    <property type="evidence" value="ECO:0007669"/>
    <property type="project" value="InterPro"/>
</dbReference>
<feature type="domain" description="G-protein coupled receptors family 2 profile 2" evidence="12">
    <location>
        <begin position="2900"/>
        <end position="3143"/>
    </location>
</feature>
<feature type="transmembrane region" description="Helical" evidence="8">
    <location>
        <begin position="3004"/>
        <end position="3026"/>
    </location>
</feature>
<feature type="transmembrane region" description="Helical" evidence="8">
    <location>
        <begin position="3119"/>
        <end position="3141"/>
    </location>
</feature>
<dbReference type="PANTHER" id="PTHR47767:SF1">
    <property type="entry name" value="ADHESION G PROTEIN-COUPLED RECEPTOR G7"/>
    <property type="match status" value="1"/>
</dbReference>
<evidence type="ECO:0000256" key="2">
    <source>
        <dbReference type="ARBA" id="ARBA00022692"/>
    </source>
</evidence>
<evidence type="ECO:0000259" key="11">
    <source>
        <dbReference type="PROSITE" id="PS50221"/>
    </source>
</evidence>
<dbReference type="SUPFAM" id="SSF81321">
    <property type="entry name" value="Family A G protein-coupled receptor-like"/>
    <property type="match status" value="1"/>
</dbReference>
<dbReference type="InterPro" id="IPR001304">
    <property type="entry name" value="C-type_lectin-like"/>
</dbReference>
<dbReference type="InterPro" id="IPR046338">
    <property type="entry name" value="GAIN_dom_sf"/>
</dbReference>
<feature type="compositionally biased region" description="Low complexity" evidence="7">
    <location>
        <begin position="901"/>
        <end position="910"/>
    </location>
</feature>
<evidence type="ECO:0000256" key="7">
    <source>
        <dbReference type="SAM" id="MobiDB-lite"/>
    </source>
</evidence>
<feature type="compositionally biased region" description="Basic and acidic residues" evidence="7">
    <location>
        <begin position="1038"/>
        <end position="1057"/>
    </location>
</feature>
<evidence type="ECO:0000256" key="5">
    <source>
        <dbReference type="ARBA" id="ARBA00023157"/>
    </source>
</evidence>
<feature type="compositionally biased region" description="Basic and acidic residues" evidence="7">
    <location>
        <begin position="1350"/>
        <end position="1360"/>
    </location>
</feature>
<evidence type="ECO:0000313" key="14">
    <source>
        <dbReference type="RefSeq" id="XP_022298170.1"/>
    </source>
</evidence>
<evidence type="ECO:0000256" key="1">
    <source>
        <dbReference type="ARBA" id="ARBA00004141"/>
    </source>
</evidence>
<evidence type="ECO:0000259" key="10">
    <source>
        <dbReference type="PROSITE" id="PS50041"/>
    </source>
</evidence>
<feature type="region of interest" description="Disordered" evidence="7">
    <location>
        <begin position="407"/>
        <end position="440"/>
    </location>
</feature>
<feature type="compositionally biased region" description="Basic and acidic residues" evidence="7">
    <location>
        <begin position="1330"/>
        <end position="1339"/>
    </location>
</feature>
<feature type="transmembrane region" description="Helical" evidence="8">
    <location>
        <begin position="3046"/>
        <end position="3072"/>
    </location>
</feature>
<dbReference type="GO" id="GO:0016020">
    <property type="term" value="C:membrane"/>
    <property type="evidence" value="ECO:0007669"/>
    <property type="project" value="UniProtKB-SubCell"/>
</dbReference>
<feature type="compositionally biased region" description="Basic and acidic residues" evidence="7">
    <location>
        <begin position="1778"/>
        <end position="1789"/>
    </location>
</feature>
<feature type="compositionally biased region" description="Low complexity" evidence="7">
    <location>
        <begin position="526"/>
        <end position="538"/>
    </location>
</feature>
<feature type="compositionally biased region" description="Low complexity" evidence="7">
    <location>
        <begin position="1593"/>
        <end position="1608"/>
    </location>
</feature>
<dbReference type="KEGG" id="cvn:111107321"/>
<feature type="compositionally biased region" description="Polar residues" evidence="7">
    <location>
        <begin position="565"/>
        <end position="578"/>
    </location>
</feature>
<evidence type="ECO:0000259" key="12">
    <source>
        <dbReference type="PROSITE" id="PS50261"/>
    </source>
</evidence>
<accession>A0A8B8B4N3</accession>
<feature type="compositionally biased region" description="Polar residues" evidence="7">
    <location>
        <begin position="1526"/>
        <end position="1535"/>
    </location>
</feature>
<keyword evidence="6" id="KW-0175">Coiled coil</keyword>
<feature type="compositionally biased region" description="Basic and acidic residues" evidence="7">
    <location>
        <begin position="1461"/>
        <end position="1487"/>
    </location>
</feature>
<protein>
    <submittedName>
        <fullName evidence="14 15">Uncharacterized protein LOC111107321</fullName>
    </submittedName>
</protein>
<feature type="compositionally biased region" description="Basic and acidic residues" evidence="7">
    <location>
        <begin position="1368"/>
        <end position="1383"/>
    </location>
</feature>
<feature type="signal peptide" evidence="9">
    <location>
        <begin position="1"/>
        <end position="24"/>
    </location>
</feature>
<feature type="compositionally biased region" description="Polar residues" evidence="7">
    <location>
        <begin position="1755"/>
        <end position="1764"/>
    </location>
</feature>
<feature type="domain" description="GAIN-B" evidence="11">
    <location>
        <begin position="2719"/>
        <end position="2889"/>
    </location>
</feature>
<feature type="compositionally biased region" description="Basic and acidic residues" evidence="7">
    <location>
        <begin position="1503"/>
        <end position="1525"/>
    </location>
</feature>
<feature type="region of interest" description="Disordered" evidence="7">
    <location>
        <begin position="29"/>
        <end position="53"/>
    </location>
</feature>
<feature type="compositionally biased region" description="Acidic residues" evidence="7">
    <location>
        <begin position="1304"/>
        <end position="1313"/>
    </location>
</feature>
<keyword evidence="4 8" id="KW-0472">Membrane</keyword>
<dbReference type="InterPro" id="IPR053066">
    <property type="entry name" value="ADGR_G7"/>
</dbReference>
<feature type="transmembrane region" description="Helical" evidence="8">
    <location>
        <begin position="3092"/>
        <end position="3113"/>
    </location>
</feature>
<feature type="compositionally biased region" description="Basic and acidic residues" evidence="7">
    <location>
        <begin position="418"/>
        <end position="440"/>
    </location>
</feature>
<dbReference type="RefSeq" id="XP_022298171.1">
    <property type="nucleotide sequence ID" value="XM_022442463.1"/>
</dbReference>
<feature type="compositionally biased region" description="Low complexity" evidence="7">
    <location>
        <begin position="847"/>
        <end position="863"/>
    </location>
</feature>
<feature type="chain" id="PRO_5044665993" evidence="9">
    <location>
        <begin position="25"/>
        <end position="3233"/>
    </location>
</feature>
<feature type="compositionally biased region" description="Polar residues" evidence="7">
    <location>
        <begin position="1555"/>
        <end position="1575"/>
    </location>
</feature>
<organism evidence="13 15">
    <name type="scientific">Crassostrea virginica</name>
    <name type="common">Eastern oyster</name>
    <dbReference type="NCBI Taxonomy" id="6565"/>
    <lineage>
        <taxon>Eukaryota</taxon>
        <taxon>Metazoa</taxon>
        <taxon>Spiralia</taxon>
        <taxon>Lophotrochozoa</taxon>
        <taxon>Mollusca</taxon>
        <taxon>Bivalvia</taxon>
        <taxon>Autobranchia</taxon>
        <taxon>Pteriomorphia</taxon>
        <taxon>Ostreida</taxon>
        <taxon>Ostreoidea</taxon>
        <taxon>Ostreidae</taxon>
        <taxon>Crassostrea</taxon>
    </lineage>
</organism>
<feature type="compositionally biased region" description="Basic and acidic residues" evidence="7">
    <location>
        <begin position="1414"/>
        <end position="1429"/>
    </location>
</feature>
<feature type="region of interest" description="Disordered" evidence="7">
    <location>
        <begin position="231"/>
        <end position="255"/>
    </location>
</feature>
<dbReference type="PROSITE" id="PS50041">
    <property type="entry name" value="C_TYPE_LECTIN_2"/>
    <property type="match status" value="1"/>
</dbReference>
<dbReference type="Proteomes" id="UP000694844">
    <property type="component" value="Chromosome 8"/>
</dbReference>
<feature type="compositionally biased region" description="Polar residues" evidence="7">
    <location>
        <begin position="1193"/>
        <end position="1206"/>
    </location>
</feature>
<reference evidence="14 15" key="1">
    <citation type="submission" date="2025-04" db="UniProtKB">
        <authorList>
            <consortium name="RefSeq"/>
        </authorList>
    </citation>
    <scope>IDENTIFICATION</scope>
    <source>
        <tissue evidence="14 15">Whole sample</tissue>
    </source>
</reference>
<keyword evidence="2 8" id="KW-0812">Transmembrane</keyword>
<feature type="compositionally biased region" description="Acidic residues" evidence="7">
    <location>
        <begin position="579"/>
        <end position="589"/>
    </location>
</feature>
<feature type="region of interest" description="Disordered" evidence="7">
    <location>
        <begin position="740"/>
        <end position="816"/>
    </location>
</feature>
<feature type="compositionally biased region" description="Polar residues" evidence="7">
    <location>
        <begin position="948"/>
        <end position="964"/>
    </location>
</feature>
<dbReference type="PANTHER" id="PTHR47767">
    <property type="entry name" value="ADHESION G PROTEIN-COUPLED RECEPTOR G7"/>
    <property type="match status" value="1"/>
</dbReference>
<feature type="compositionally biased region" description="Polar residues" evidence="7">
    <location>
        <begin position="1061"/>
        <end position="1072"/>
    </location>
</feature>
<dbReference type="CDD" id="cd00037">
    <property type="entry name" value="CLECT"/>
    <property type="match status" value="1"/>
</dbReference>
<dbReference type="Pfam" id="PF01825">
    <property type="entry name" value="GPS"/>
    <property type="match status" value="1"/>
</dbReference>
<dbReference type="InterPro" id="IPR017981">
    <property type="entry name" value="GPCR_2-like_7TM"/>
</dbReference>
<feature type="region of interest" description="Disordered" evidence="7">
    <location>
        <begin position="3173"/>
        <end position="3201"/>
    </location>
</feature>
<sequence>MNKKRQDVIRIITLLLLIETKVSIEQPFPDTESFTTNKDVTTTQNTTTHGNPQTNDGHYLDLLSGICREGWVKGRVNDVTVCLKTNPEPLSWSDARDTCRNDFSFLVKTEAPVSIQSLNLQEYLRKQNIDDVWTGLHEEGGYLVWDEISPHKVRAYNDPLEEELLQRRSWRWNIVPDEDDDDIDENGDFEFQEESHSTCGSLNFNRQTDTHAISKRSILGILNQAKALQNDDALDTDHTPAPSSREVESPQDPRGQRMLESLQLQRWMTEQHKKQNAGRRTVHKAKEVKEYINSQRDRLLETNDNDQEFTTNLNKAIESVKPTEETDFAEQLRTNENFLNILSALSKHSNGLNNTSGRGVTPRPIPTTAASLVSVPTRPTKPVYIPLPTHPGNENLTATDQNAKATNLKLGLPIPTFKPREEKAKKDGKRKSETERRVHPDDVVDYEDLLLSEKKKSTQSNVLKPTRRTDFQKSAPVPTRPSPQNKPKSMPPIPPVPSQKKKKLVKPVEPLKPTKVKIDKNIKQRNVTSNSDSTSSSEEQTDVNPIGIANSKSTILESEKEEQRNQILDSLSLSSENTDSTEDTNEIDGAEVTQLSQKQNKKAISPLPSKKLKSQVIPPAIGIIKENNRKTSSSSTVSDEKKSRVSETDEIFITDEMKSESLEKSKGKSEQKSKESKAKTPKPVPISIGQADTDDVKAYMEAMKLTTKKESSKETKDIKETPTKSSTLFNAKTFYDLTETSEETKIDTSKNKKNKKRKVKENKDKSKVDARGGLMLPSTLLDLDRNTEEDISSKHDKQQKTVESDSEETVNKVTNKVSTKNKAVAIPVMTAGDSDDSYINEYIKAIKSPTPKTTTTAKSVPKSKVTKTRKNEASEKKEVLFKSSDKSTSSDSKVEKEESSSHSQSSGSISFEDEEINRDRKQLLNQKTKKERKAIPPAIKVDKPETRTPITDQKGETGTKSSEILSEDKRIETSNKAGNIKKHTVNIDPSKVIVSNANQNRPPAENQPGSSVMEEESSDQNDKEVLSSSGISSDDEGNEIKDSATDIHNKQNDKPTAESKLASTQQDITNKTVLKDDDQSTEDNSLEITSTTAATVIIDSSKVKMNKPVNEKTSVERKNNAYTTTKSSLKVDSVISKSENKNLRNKIGGLIIPTQSNDIFGRLSDKINSNVAISANNDSVTDKPNVDVETAPISENSISVHSNVKMSDSESSEESSSEMSSGEVSASTESSILTSATRRDYGDDKDSPPVNRESEPDDAKLVIDRTDKNNTDSYSSDEESNESTSTRTVTIIPGVEDYVSTSASDEDSSEEIEATLPVSTLQLDSTQHPVKMDETKSSEDENNSVQLSTEKTREDKHSAEKSTNIDNANERSISKDSNVDKEIKKNKKNSNTGTKIVTSSKEETPASESGDNDAPDKGKSLKIKNHQDESGEINKPSDQNSKETNKLILTKNDNDTIAADSKQHLLDERTNNRIHGKSTEDISEVKTSKSNPDNDSSEEDINENDKKNRDYPIEKQDRENTEISERSPNASVSKENYNEVEKENPSEERLIEISIPTSLTPPYTSPVNDKSNQESAEMKSPENASLDESSEVTTPTTLSITHSTSSSTEGKERSQEDSTVESQENSHSDEQVDKVTLAPVPTPTTTKGSQESSENSDEVQGKNLSNELMETPTSSQNIDKPTQNIKEFDNDSNDSSTDDFTNAISSVKDKRKDNVTYTDSVDLSEEDLKMSPISLPVIEVLDTNSGEIVDVYENDQFSKGNSTRGRLHSSEENLNEDDNNKSNSIEKKPLNIGGSKGNKSDVSMDNSAKGNMTSDSEENITSIKLHHGENSRDDDSKEIRNESSDEDLNNITIINDNISVPDEKNKLRISVKNLSTSSDSTEDYFGSSEKDNDKKLRFRNSDENKLMKSGNYELKDFYDHNNEVVDVPDDESMYKKEINRDKMERDKNFERESSSEIPIELVAIKNIDDDESTSVESDEAFRSLFEKLNNRSRSLIAEAASKDEIRHREDQDLDSAGIRAGEVSDDVDMDPEDILAQEADLKAEANVNAALLPNFANSQARMKTIKNDDRASMKLSHCHQRRTSVCYTYPITVKSTASTCDSGWVGHVFHRKCYRIMRNANTIPKMPYKNAMSICKMEGGSIADLTDGFGGNFILMTLLKSIQERSKELPPKEEIPPVWVRRGAQDPSCNVMTVSGPIAMNCEKSIAVVVCEKNANDIGVQNTRNRNMSLDVKEFTINDKKILECDLQNPAKELPILWFKDGRLIDIKVRKRIRSILPHLGGRPIAPLPEPAETQVTSLELNTWLRKTLETSTDQSLSNEIFQGRYWCERWEINPFVREKSRETFVRFTDVITFVGKIRLPAIPYDERLLHNKIEKNLPPILSIMADLRFINEIVFRNLQQEFPNLERISAYPGEISSKPPLELTFNVYITASKNYTTADEMPLYKSMRTRYQEILKDGNILTRLPRGTPLRFIRSLKIRSTVSCHQMTLRDPRTRLVANFFPAGISLNVSSIEVCENGERAGRATCKGNFQSGAYWGNVQIKRRCGTPDNLVEEADEESDEQIDNEEEGEEYENLVQRMTPEERLKELAEMEIEENNLESVIEETAEIADTVEELQEADLEYINEIMEKSAISNGKSRFVAAKALETVDRLLTMADTVFQKAKRVSSIIKNFEKIVEETEISDDGHFRLVLPNVAMEIYELEKHSQPIIGMAARTDENGKALYTPFNQQRIVSIYNDSAFYDDIDVAIHLPPELIQETKTENKSRLFMMVYRDGNMFQDSSAPMNVDQVPLDSASLNRKRLNSFVISASIGGRKIEGLQQKVKTIFRPIKDAGNSPITCAFYDFTMNNMAGGWSSAGCVYDGQVNGRDVCLCDHLTNFAVLVDYYGQDDRVDRVHEVSLSIISLIGLSLSILGLSLTIISFVFFRKLRKGRAQQTLFNLALSMLCSWVIFLIGIKQTYHFIGCLIVAILLHYFILASFMWMLMEAFLQYLTFVKVLGTYVTRYTLKSVIAAWGLPLIPIICVLSVDHNLYKGGDHYCWMSVDAFYYAFALPVGIIILANLVIFIITVVSIFRRPQGLRSNQSKHKMAITNLQAAITSFVLLGLSWILGYFAISDARLPFQYAFTILNSLQGFFIFVLFVARKKQVREQWKMICCCIYPDQQKAQRTLSASASYPSTCSSRSTSSTSTLHHKGRTDRSDSCKTTTSFIGTEYDSIYTVPYSRASRDSLYYRKL</sequence>
<evidence type="ECO:0000256" key="9">
    <source>
        <dbReference type="SAM" id="SignalP"/>
    </source>
</evidence>
<dbReference type="SUPFAM" id="SSF56436">
    <property type="entry name" value="C-type lectin-like"/>
    <property type="match status" value="2"/>
</dbReference>
<dbReference type="Pfam" id="PF00002">
    <property type="entry name" value="7tm_2"/>
    <property type="match status" value="1"/>
</dbReference>
<feature type="compositionally biased region" description="Basic and acidic residues" evidence="7">
    <location>
        <begin position="1237"/>
        <end position="1270"/>
    </location>
</feature>
<dbReference type="OrthoDB" id="10037534at2759"/>
<feature type="compositionally biased region" description="Polar residues" evidence="7">
    <location>
        <begin position="1800"/>
        <end position="1822"/>
    </location>
</feature>
<dbReference type="SMART" id="SM00303">
    <property type="entry name" value="GPS"/>
    <property type="match status" value="1"/>
</dbReference>
<dbReference type="Gene3D" id="2.60.220.50">
    <property type="match status" value="1"/>
</dbReference>
<evidence type="ECO:0000256" key="8">
    <source>
        <dbReference type="SAM" id="Phobius"/>
    </source>
</evidence>
<dbReference type="InterPro" id="IPR016187">
    <property type="entry name" value="CTDL_fold"/>
</dbReference>
<dbReference type="InterPro" id="IPR057244">
    <property type="entry name" value="GAIN_B"/>
</dbReference>
<dbReference type="CDD" id="cd15040">
    <property type="entry name" value="7tmB2_Adhesion"/>
    <property type="match status" value="1"/>
</dbReference>
<dbReference type="InterPro" id="IPR016186">
    <property type="entry name" value="C-type_lectin-like/link_sf"/>
</dbReference>
<feature type="compositionally biased region" description="Basic and acidic residues" evidence="7">
    <location>
        <begin position="638"/>
        <end position="647"/>
    </location>
</feature>
<feature type="compositionally biased region" description="Low complexity" evidence="7">
    <location>
        <begin position="1217"/>
        <end position="1231"/>
    </location>
</feature>
<keyword evidence="3 8" id="KW-1133">Transmembrane helix</keyword>
<dbReference type="PRINTS" id="PR00249">
    <property type="entry name" value="GPCRSECRETIN"/>
</dbReference>
<feature type="transmembrane region" description="Helical" evidence="8">
    <location>
        <begin position="2937"/>
        <end position="2954"/>
    </location>
</feature>
<feature type="compositionally biased region" description="Low complexity" evidence="7">
    <location>
        <begin position="35"/>
        <end position="53"/>
    </location>
</feature>
<feature type="compositionally biased region" description="Basic and acidic residues" evidence="7">
    <location>
        <begin position="1826"/>
        <end position="1843"/>
    </location>
</feature>
<evidence type="ECO:0000256" key="4">
    <source>
        <dbReference type="ARBA" id="ARBA00023136"/>
    </source>
</evidence>
<dbReference type="GO" id="GO:0004930">
    <property type="term" value="F:G protein-coupled receptor activity"/>
    <property type="evidence" value="ECO:0007669"/>
    <property type="project" value="InterPro"/>
</dbReference>
<keyword evidence="9" id="KW-0732">Signal</keyword>
<name>A0A8B8B4N3_CRAVI</name>
<dbReference type="PROSITE" id="PS50261">
    <property type="entry name" value="G_PROTEIN_RECEP_F2_4"/>
    <property type="match status" value="1"/>
</dbReference>
<feature type="compositionally biased region" description="Low complexity" evidence="7">
    <location>
        <begin position="3173"/>
        <end position="3188"/>
    </location>
</feature>